<sequence length="55" mass="6216">MQGQEIEIWASSQSSITSLRSSYLLVLVIYHTNVFTSKQCLPYKFSPAAIIDRGH</sequence>
<protein>
    <submittedName>
        <fullName evidence="1">Uncharacterized protein</fullName>
    </submittedName>
</protein>
<reference evidence="1" key="1">
    <citation type="submission" date="2018-02" db="EMBL/GenBank/DDBJ databases">
        <title>Rhizophora mucronata_Transcriptome.</title>
        <authorList>
            <person name="Meera S.P."/>
            <person name="Sreeshan A."/>
            <person name="Augustine A."/>
        </authorList>
    </citation>
    <scope>NUCLEOTIDE SEQUENCE</scope>
    <source>
        <tissue evidence="1">Leaf</tissue>
    </source>
</reference>
<name>A0A2P2NGK3_RHIMU</name>
<dbReference type="AlphaFoldDB" id="A0A2P2NGK3"/>
<evidence type="ECO:0000313" key="1">
    <source>
        <dbReference type="EMBL" id="MBX41530.1"/>
    </source>
</evidence>
<dbReference type="EMBL" id="GGEC01061046">
    <property type="protein sequence ID" value="MBX41530.1"/>
    <property type="molecule type" value="Transcribed_RNA"/>
</dbReference>
<accession>A0A2P2NGK3</accession>
<proteinExistence type="predicted"/>
<organism evidence="1">
    <name type="scientific">Rhizophora mucronata</name>
    <name type="common">Asiatic mangrove</name>
    <dbReference type="NCBI Taxonomy" id="61149"/>
    <lineage>
        <taxon>Eukaryota</taxon>
        <taxon>Viridiplantae</taxon>
        <taxon>Streptophyta</taxon>
        <taxon>Embryophyta</taxon>
        <taxon>Tracheophyta</taxon>
        <taxon>Spermatophyta</taxon>
        <taxon>Magnoliopsida</taxon>
        <taxon>eudicotyledons</taxon>
        <taxon>Gunneridae</taxon>
        <taxon>Pentapetalae</taxon>
        <taxon>rosids</taxon>
        <taxon>fabids</taxon>
        <taxon>Malpighiales</taxon>
        <taxon>Rhizophoraceae</taxon>
        <taxon>Rhizophora</taxon>
    </lineage>
</organism>